<evidence type="ECO:0000313" key="3">
    <source>
        <dbReference type="EMBL" id="QOV18877.1"/>
    </source>
</evidence>
<evidence type="ECO:0000259" key="2">
    <source>
        <dbReference type="Pfam" id="PF13439"/>
    </source>
</evidence>
<dbReference type="PANTHER" id="PTHR45947">
    <property type="entry name" value="SULFOQUINOVOSYL TRANSFERASE SQD2"/>
    <property type="match status" value="1"/>
</dbReference>
<name>A0A7M2RH52_9FIRM</name>
<dbReference type="EMBL" id="CP063304">
    <property type="protein sequence ID" value="QOV18877.1"/>
    <property type="molecule type" value="Genomic_DNA"/>
</dbReference>
<dbReference type="InterPro" id="IPR050194">
    <property type="entry name" value="Glycosyltransferase_grp1"/>
</dbReference>
<dbReference type="SUPFAM" id="SSF53756">
    <property type="entry name" value="UDP-Glycosyltransferase/glycogen phosphorylase"/>
    <property type="match status" value="1"/>
</dbReference>
<feature type="domain" description="Glycosyltransferase subfamily 4-like N-terminal" evidence="2">
    <location>
        <begin position="23"/>
        <end position="177"/>
    </location>
</feature>
<dbReference type="Proteomes" id="UP000593601">
    <property type="component" value="Chromosome"/>
</dbReference>
<keyword evidence="3" id="KW-0808">Transferase</keyword>
<evidence type="ECO:0000259" key="1">
    <source>
        <dbReference type="Pfam" id="PF00534"/>
    </source>
</evidence>
<dbReference type="Pfam" id="PF13439">
    <property type="entry name" value="Glyco_transf_4"/>
    <property type="match status" value="1"/>
</dbReference>
<dbReference type="InterPro" id="IPR028098">
    <property type="entry name" value="Glyco_trans_4-like_N"/>
</dbReference>
<dbReference type="RefSeq" id="WP_193735238.1">
    <property type="nucleotide sequence ID" value="NZ_CP063304.1"/>
</dbReference>
<feature type="domain" description="Glycosyl transferase family 1" evidence="1">
    <location>
        <begin position="233"/>
        <end position="316"/>
    </location>
</feature>
<sequence>MKKILMVCEAFGGDVFTYVSKLCNDMCDDFDVYLAYSLRPQIPKNYKDFLDKRVHLIQVKSFSEKGLTNIPNDIKVIRELQAIEKKVQPDVIHLHSSIAGGMGRLAYKGKNNTVAYTPHGYAHILMGPGKKSVMYKLMEKILGKTSSMTLTCCESEDEVAKTLCKRTAYIETGVNLADLSASLDGIEPVHNDKFTVFTLGRACVQKQPQLFNRIAELVPEARFVWIGNGELTTPNMKVTGWKPSKEALAMAKGGDAFILCSLREAIAMSENMYIEKLILVSNTMRNKSVIKDGVNGYVCETVEEYAEKIKAAMKKFPSELTERAYQDALEIYNTEVMKKKYIGFYNRLMAENTGGYNNEIIVVLWIWNWRFDYSNAADEKAVA</sequence>
<dbReference type="PANTHER" id="PTHR45947:SF3">
    <property type="entry name" value="SULFOQUINOVOSYL TRANSFERASE SQD2"/>
    <property type="match status" value="1"/>
</dbReference>
<gene>
    <name evidence="3" type="ORF">INP51_12905</name>
</gene>
<proteinExistence type="predicted"/>
<keyword evidence="4" id="KW-1185">Reference proteome</keyword>
<reference evidence="3 4" key="1">
    <citation type="submission" date="2020-10" db="EMBL/GenBank/DDBJ databases">
        <title>Blautia liquoris sp.nov., isolated from the mud in a fermentation cellar used for the production of Chinese strong-flavoured liquor.</title>
        <authorList>
            <person name="Lu L."/>
        </authorList>
    </citation>
    <scope>NUCLEOTIDE SEQUENCE [LARGE SCALE GENOMIC DNA]</scope>
    <source>
        <strain evidence="3 4">LZLJ-3</strain>
    </source>
</reference>
<dbReference type="Gene3D" id="3.40.50.2000">
    <property type="entry name" value="Glycogen Phosphorylase B"/>
    <property type="match status" value="2"/>
</dbReference>
<protein>
    <submittedName>
        <fullName evidence="3">Glycosyltransferase</fullName>
    </submittedName>
</protein>
<evidence type="ECO:0000313" key="4">
    <source>
        <dbReference type="Proteomes" id="UP000593601"/>
    </source>
</evidence>
<dbReference type="GO" id="GO:0016757">
    <property type="term" value="F:glycosyltransferase activity"/>
    <property type="evidence" value="ECO:0007669"/>
    <property type="project" value="InterPro"/>
</dbReference>
<dbReference type="Pfam" id="PF00534">
    <property type="entry name" value="Glycos_transf_1"/>
    <property type="match status" value="1"/>
</dbReference>
<dbReference type="InterPro" id="IPR001296">
    <property type="entry name" value="Glyco_trans_1"/>
</dbReference>
<accession>A0A7M2RH52</accession>
<dbReference type="AlphaFoldDB" id="A0A7M2RH52"/>
<organism evidence="3 4">
    <name type="scientific">Blautia liquoris</name>
    <dbReference type="NCBI Taxonomy" id="2779518"/>
    <lineage>
        <taxon>Bacteria</taxon>
        <taxon>Bacillati</taxon>
        <taxon>Bacillota</taxon>
        <taxon>Clostridia</taxon>
        <taxon>Lachnospirales</taxon>
        <taxon>Lachnospiraceae</taxon>
        <taxon>Blautia</taxon>
    </lineage>
</organism>
<dbReference type="KEGG" id="bliq:INP51_12905"/>